<evidence type="ECO:0000256" key="1">
    <source>
        <dbReference type="ARBA" id="ARBA00001974"/>
    </source>
</evidence>
<dbReference type="PANTHER" id="PTHR10742">
    <property type="entry name" value="FLAVIN MONOAMINE OXIDASE"/>
    <property type="match status" value="1"/>
</dbReference>
<evidence type="ECO:0000256" key="5">
    <source>
        <dbReference type="ARBA" id="ARBA00017871"/>
    </source>
</evidence>
<dbReference type="RefSeq" id="WP_169344275.1">
    <property type="nucleotide sequence ID" value="NZ_JABBJJ010000029.1"/>
</dbReference>
<dbReference type="SUPFAM" id="SSF54373">
    <property type="entry name" value="FAD-linked reductases, C-terminal domain"/>
    <property type="match status" value="1"/>
</dbReference>
<dbReference type="GO" id="GO:0050361">
    <property type="term" value="F:tryptophan 2-monooxygenase activity"/>
    <property type="evidence" value="ECO:0007669"/>
    <property type="project" value="UniProtKB-EC"/>
</dbReference>
<protein>
    <recommendedName>
        <fullName evidence="5">Tryptophan 2-monooxygenase</fullName>
        <ecNumber evidence="4">1.13.12.3</ecNumber>
    </recommendedName>
</protein>
<comment type="pathway">
    <text evidence="2">Plant hormone metabolism; auxin biosynthesis.</text>
</comment>
<name>A0A848LDV7_9BACT</name>
<feature type="domain" description="Amine oxidase" evidence="10">
    <location>
        <begin position="88"/>
        <end position="434"/>
    </location>
</feature>
<keyword evidence="6" id="KW-0560">Oxidoreductase</keyword>
<dbReference type="Proteomes" id="UP000518300">
    <property type="component" value="Unassembled WGS sequence"/>
</dbReference>
<dbReference type="Pfam" id="PF01593">
    <property type="entry name" value="Amino_oxidase"/>
    <property type="match status" value="1"/>
</dbReference>
<evidence type="ECO:0000256" key="8">
    <source>
        <dbReference type="ARBA" id="ARBA00047321"/>
    </source>
</evidence>
<evidence type="ECO:0000256" key="7">
    <source>
        <dbReference type="ARBA" id="ARBA00023070"/>
    </source>
</evidence>
<evidence type="ECO:0000256" key="4">
    <source>
        <dbReference type="ARBA" id="ARBA00012535"/>
    </source>
</evidence>
<sequence length="447" mass="48756">MNLTSDVVILGAGAAGLAAAAPLLRAGLRVIVLEARERIGGRVATLHDPVTDVPLELGAEFVHGKPDSLKKLVRRARLTVRECNDIHALSWKGRFGDGEEAFRFMEALASAKPPDRPVAELIQERARAERWSQLQVAMARSYVEGFYAANPDTASTMAIARMEEAAETLGGITPSRVMEGYDRVLRALAAPLLERPGALLLNTVAEEIRWAPGEVRVRVRGRQGVSLGQVRAKQAVVTLPVGVLRARPPEPGAVRFLPRLPEKERAWGRLEMGPLVKVLLRFRTAFWSEREDTARFGYFHAPSLPVPTWWTLSPHESRHLVGWAGGQGAEALSGLPETEVLERAVETLARIFRLPRQALHELLEDWRVQDWQREPFTRGGYAVIPAGAMEAVEALGASVEGTLFFAGEATNTEGEEGTVHGAIATGERAAREVLANGRSIPDGGSSR</sequence>
<comment type="catalytic activity">
    <reaction evidence="8">
        <text>L-tryptophan + O2 = indole-3-acetamide + CO2 + H2O</text>
        <dbReference type="Rhea" id="RHEA:16165"/>
        <dbReference type="ChEBI" id="CHEBI:15377"/>
        <dbReference type="ChEBI" id="CHEBI:15379"/>
        <dbReference type="ChEBI" id="CHEBI:16031"/>
        <dbReference type="ChEBI" id="CHEBI:16526"/>
        <dbReference type="ChEBI" id="CHEBI:57912"/>
        <dbReference type="EC" id="1.13.12.3"/>
    </reaction>
</comment>
<dbReference type="AlphaFoldDB" id="A0A848LDV7"/>
<dbReference type="PRINTS" id="PR00757">
    <property type="entry name" value="AMINEOXDASEF"/>
</dbReference>
<dbReference type="EMBL" id="JABBJJ010000029">
    <property type="protein sequence ID" value="NMO14983.1"/>
    <property type="molecule type" value="Genomic_DNA"/>
</dbReference>
<dbReference type="GO" id="GO:0009851">
    <property type="term" value="P:auxin biosynthetic process"/>
    <property type="evidence" value="ECO:0007669"/>
    <property type="project" value="UniProtKB-KW"/>
</dbReference>
<evidence type="ECO:0000313" key="12">
    <source>
        <dbReference type="Proteomes" id="UP000518300"/>
    </source>
</evidence>
<comment type="cofactor">
    <cofactor evidence="1">
        <name>FAD</name>
        <dbReference type="ChEBI" id="CHEBI:57692"/>
    </cofactor>
</comment>
<dbReference type="PANTHER" id="PTHR10742:SF410">
    <property type="entry name" value="LYSINE-SPECIFIC HISTONE DEMETHYLASE 2"/>
    <property type="match status" value="1"/>
</dbReference>
<comment type="similarity">
    <text evidence="3">Belongs to the tryptophan 2-monooxygenase family.</text>
</comment>
<accession>A0A848LDV7</accession>
<reference evidence="11 12" key="1">
    <citation type="submission" date="2020-04" db="EMBL/GenBank/DDBJ databases">
        <title>Draft genome of Pyxidicoccus fallax type strain.</title>
        <authorList>
            <person name="Whitworth D.E."/>
        </authorList>
    </citation>
    <scope>NUCLEOTIDE SEQUENCE [LARGE SCALE GENOMIC DNA]</scope>
    <source>
        <strain evidence="11 12">DSM 14698</strain>
    </source>
</reference>
<gene>
    <name evidence="11" type="ORF">HG543_08960</name>
</gene>
<dbReference type="InterPro" id="IPR050281">
    <property type="entry name" value="Flavin_monoamine_oxidase"/>
</dbReference>
<dbReference type="InterPro" id="IPR002937">
    <property type="entry name" value="Amino_oxidase"/>
</dbReference>
<dbReference type="Pfam" id="PF13450">
    <property type="entry name" value="NAD_binding_8"/>
    <property type="match status" value="1"/>
</dbReference>
<dbReference type="Gene3D" id="3.50.50.60">
    <property type="entry name" value="FAD/NAD(P)-binding domain"/>
    <property type="match status" value="1"/>
</dbReference>
<evidence type="ECO:0000259" key="10">
    <source>
        <dbReference type="Pfam" id="PF01593"/>
    </source>
</evidence>
<feature type="binding site" evidence="9">
    <location>
        <begin position="34"/>
        <end position="35"/>
    </location>
    <ligand>
        <name>FAD</name>
        <dbReference type="ChEBI" id="CHEBI:57692"/>
    </ligand>
</feature>
<keyword evidence="7" id="KW-0073">Auxin biosynthesis</keyword>
<comment type="caution">
    <text evidence="11">The sequence shown here is derived from an EMBL/GenBank/DDBJ whole genome shotgun (WGS) entry which is preliminary data.</text>
</comment>
<evidence type="ECO:0000256" key="2">
    <source>
        <dbReference type="ARBA" id="ARBA00004814"/>
    </source>
</evidence>
<dbReference type="EC" id="1.13.12.3" evidence="4"/>
<evidence type="ECO:0000313" key="11">
    <source>
        <dbReference type="EMBL" id="NMO14983.1"/>
    </source>
</evidence>
<proteinExistence type="inferred from homology"/>
<evidence type="ECO:0000256" key="6">
    <source>
        <dbReference type="ARBA" id="ARBA00023002"/>
    </source>
</evidence>
<dbReference type="InterPro" id="IPR001613">
    <property type="entry name" value="Flavin_amine_oxidase"/>
</dbReference>
<evidence type="ECO:0000256" key="3">
    <source>
        <dbReference type="ARBA" id="ARBA00005833"/>
    </source>
</evidence>
<dbReference type="InterPro" id="IPR036188">
    <property type="entry name" value="FAD/NAD-bd_sf"/>
</dbReference>
<organism evidence="11 12">
    <name type="scientific">Pyxidicoccus fallax</name>
    <dbReference type="NCBI Taxonomy" id="394095"/>
    <lineage>
        <taxon>Bacteria</taxon>
        <taxon>Pseudomonadati</taxon>
        <taxon>Myxococcota</taxon>
        <taxon>Myxococcia</taxon>
        <taxon>Myxococcales</taxon>
        <taxon>Cystobacterineae</taxon>
        <taxon>Myxococcaceae</taxon>
        <taxon>Pyxidicoccus</taxon>
    </lineage>
</organism>
<keyword evidence="12" id="KW-1185">Reference proteome</keyword>
<evidence type="ECO:0000256" key="9">
    <source>
        <dbReference type="PIRSR" id="PIRSR601613-1"/>
    </source>
</evidence>
<dbReference type="SUPFAM" id="SSF51905">
    <property type="entry name" value="FAD/NAD(P)-binding domain"/>
    <property type="match status" value="1"/>
</dbReference>